<protein>
    <submittedName>
        <fullName evidence="1">DUF2946 domain-containing protein</fullName>
    </submittedName>
</protein>
<dbReference type="EMBL" id="CP076136">
    <property type="protein sequence ID" value="QWG21045.1"/>
    <property type="molecule type" value="Genomic_DNA"/>
</dbReference>
<dbReference type="Proteomes" id="UP000676951">
    <property type="component" value="Chromosome"/>
</dbReference>
<name>A0A975RUU5_9BRAD</name>
<accession>A0A975RUU5</accession>
<dbReference type="InterPro" id="IPR021333">
    <property type="entry name" value="DUF2946"/>
</dbReference>
<sequence>MRRRLEAIIPIVLLSILVQVIAPIGAFRAVAHAASDPLYMASICSGMASTPDDTQTAPANTQHDRGDCCAFCAAGHGGGNAVEPPPLIFVSLQRQYQRMSWLQAAEPMPALRVGSNAQARAPPTIS</sequence>
<evidence type="ECO:0000313" key="2">
    <source>
        <dbReference type="Proteomes" id="UP000676951"/>
    </source>
</evidence>
<keyword evidence="2" id="KW-1185">Reference proteome</keyword>
<proteinExistence type="predicted"/>
<dbReference type="AlphaFoldDB" id="A0A975RUU5"/>
<reference evidence="1 2" key="1">
    <citation type="submission" date="2021-06" db="EMBL/GenBank/DDBJ databases">
        <title>Bradyrhizobium sp. S2-11-4 Genome sequencing.</title>
        <authorList>
            <person name="Jin L."/>
        </authorList>
    </citation>
    <scope>NUCLEOTIDE SEQUENCE [LARGE SCALE GENOMIC DNA]</scope>
    <source>
        <strain evidence="1 2">S2-11-4</strain>
    </source>
</reference>
<dbReference type="Pfam" id="PF11162">
    <property type="entry name" value="DUF2946"/>
    <property type="match status" value="1"/>
</dbReference>
<dbReference type="RefSeq" id="WP_215601771.1">
    <property type="nucleotide sequence ID" value="NZ_CP076136.1"/>
</dbReference>
<gene>
    <name evidence="1" type="ORF">KMZ93_13330</name>
</gene>
<evidence type="ECO:0000313" key="1">
    <source>
        <dbReference type="EMBL" id="QWG21045.1"/>
    </source>
</evidence>
<organism evidence="1 2">
    <name type="scientific">Bradyrhizobium sediminis</name>
    <dbReference type="NCBI Taxonomy" id="2840469"/>
    <lineage>
        <taxon>Bacteria</taxon>
        <taxon>Pseudomonadati</taxon>
        <taxon>Pseudomonadota</taxon>
        <taxon>Alphaproteobacteria</taxon>
        <taxon>Hyphomicrobiales</taxon>
        <taxon>Nitrobacteraceae</taxon>
        <taxon>Bradyrhizobium</taxon>
    </lineage>
</organism>